<feature type="non-terminal residue" evidence="1">
    <location>
        <position position="1"/>
    </location>
</feature>
<name>I4DSF1_PAPPL</name>
<organism evidence="1">
    <name type="scientific">Papilio polytes</name>
    <name type="common">Common mormon</name>
    <name type="synonym">Swallowtail butterfly</name>
    <dbReference type="NCBI Taxonomy" id="76194"/>
    <lineage>
        <taxon>Eukaryota</taxon>
        <taxon>Metazoa</taxon>
        <taxon>Ecdysozoa</taxon>
        <taxon>Arthropoda</taxon>
        <taxon>Hexapoda</taxon>
        <taxon>Insecta</taxon>
        <taxon>Pterygota</taxon>
        <taxon>Neoptera</taxon>
        <taxon>Endopterygota</taxon>
        <taxon>Lepidoptera</taxon>
        <taxon>Glossata</taxon>
        <taxon>Ditrysia</taxon>
        <taxon>Papilionoidea</taxon>
        <taxon>Papilionidae</taxon>
        <taxon>Papilioninae</taxon>
        <taxon>Papilio</taxon>
    </lineage>
</organism>
<accession>I4DSF1</accession>
<evidence type="ECO:0000313" key="1">
    <source>
        <dbReference type="EMBL" id="BAM20841.1"/>
    </source>
</evidence>
<proteinExistence type="evidence at transcript level"/>
<sequence length="99" mass="11331">LRVCGHGIHHVSSCACILVNKRTIAWISFIDFNVNKAIYCVFRGGRGSGAWRPPCPPSLETTYLLKLKHILFYESCSRSNFENLFITKICRFRPPINVM</sequence>
<dbReference type="EMBL" id="AK405697">
    <property type="protein sequence ID" value="BAM20841.1"/>
    <property type="molecule type" value="mRNA"/>
</dbReference>
<protein>
    <submittedName>
        <fullName evidence="1">Uncharacterized protein</fullName>
    </submittedName>
</protein>
<reference evidence="1" key="1">
    <citation type="journal article" date="2012" name="BMC Biol.">
        <title>Comprehensive microarray-based analysis for stage-specific larval camouflage pattern-associated genes in the swallowtail butterfly, Papilio xuthus.</title>
        <authorList>
            <person name="Futahashi R."/>
            <person name="Shirataki H."/>
            <person name="Narita T."/>
            <person name="Mita K."/>
            <person name="Fujiwara H."/>
        </authorList>
    </citation>
    <scope>NUCLEOTIDE SEQUENCE</scope>
    <source>
        <tissue evidence="1">Epidermis</tissue>
    </source>
</reference>
<dbReference type="AlphaFoldDB" id="I4DSF1"/>